<sequence length="97" mass="10248">MASGFFRTGCFSLLRRPSPSMAGLTSLLIAAVGSSRSGSYLLAFCTSAKTRYSGNAPRGKCAKPIPPASTNRSRGTSPHLVRPLKKSLVESMKQKAS</sequence>
<gene>
    <name evidence="2" type="ORF">BU26DRAFT_106126</name>
</gene>
<proteinExistence type="predicted"/>
<dbReference type="GeneID" id="54572653"/>
<evidence type="ECO:0000313" key="2">
    <source>
        <dbReference type="EMBL" id="KAF2243630.1"/>
    </source>
</evidence>
<keyword evidence="3" id="KW-1185">Reference proteome</keyword>
<feature type="region of interest" description="Disordered" evidence="1">
    <location>
        <begin position="52"/>
        <end position="97"/>
    </location>
</feature>
<organism evidence="2 3">
    <name type="scientific">Trematosphaeria pertusa</name>
    <dbReference type="NCBI Taxonomy" id="390896"/>
    <lineage>
        <taxon>Eukaryota</taxon>
        <taxon>Fungi</taxon>
        <taxon>Dikarya</taxon>
        <taxon>Ascomycota</taxon>
        <taxon>Pezizomycotina</taxon>
        <taxon>Dothideomycetes</taxon>
        <taxon>Pleosporomycetidae</taxon>
        <taxon>Pleosporales</taxon>
        <taxon>Massarineae</taxon>
        <taxon>Trematosphaeriaceae</taxon>
        <taxon>Trematosphaeria</taxon>
    </lineage>
</organism>
<evidence type="ECO:0000256" key="1">
    <source>
        <dbReference type="SAM" id="MobiDB-lite"/>
    </source>
</evidence>
<dbReference type="RefSeq" id="XP_033678634.1">
    <property type="nucleotide sequence ID" value="XM_033819323.1"/>
</dbReference>
<dbReference type="Proteomes" id="UP000800094">
    <property type="component" value="Unassembled WGS sequence"/>
</dbReference>
<name>A0A6A6I231_9PLEO</name>
<evidence type="ECO:0000313" key="3">
    <source>
        <dbReference type="Proteomes" id="UP000800094"/>
    </source>
</evidence>
<protein>
    <submittedName>
        <fullName evidence="2">Uncharacterized protein</fullName>
    </submittedName>
</protein>
<accession>A0A6A6I231</accession>
<dbReference type="AlphaFoldDB" id="A0A6A6I231"/>
<reference evidence="2" key="1">
    <citation type="journal article" date="2020" name="Stud. Mycol.">
        <title>101 Dothideomycetes genomes: a test case for predicting lifestyles and emergence of pathogens.</title>
        <authorList>
            <person name="Haridas S."/>
            <person name="Albert R."/>
            <person name="Binder M."/>
            <person name="Bloem J."/>
            <person name="Labutti K."/>
            <person name="Salamov A."/>
            <person name="Andreopoulos B."/>
            <person name="Baker S."/>
            <person name="Barry K."/>
            <person name="Bills G."/>
            <person name="Bluhm B."/>
            <person name="Cannon C."/>
            <person name="Castanera R."/>
            <person name="Culley D."/>
            <person name="Daum C."/>
            <person name="Ezra D."/>
            <person name="Gonzalez J."/>
            <person name="Henrissat B."/>
            <person name="Kuo A."/>
            <person name="Liang C."/>
            <person name="Lipzen A."/>
            <person name="Lutzoni F."/>
            <person name="Magnuson J."/>
            <person name="Mondo S."/>
            <person name="Nolan M."/>
            <person name="Ohm R."/>
            <person name="Pangilinan J."/>
            <person name="Park H.-J."/>
            <person name="Ramirez L."/>
            <person name="Alfaro M."/>
            <person name="Sun H."/>
            <person name="Tritt A."/>
            <person name="Yoshinaga Y."/>
            <person name="Zwiers L.-H."/>
            <person name="Turgeon B."/>
            <person name="Goodwin S."/>
            <person name="Spatafora J."/>
            <person name="Crous P."/>
            <person name="Grigoriev I."/>
        </authorList>
    </citation>
    <scope>NUCLEOTIDE SEQUENCE</scope>
    <source>
        <strain evidence="2">CBS 122368</strain>
    </source>
</reference>
<dbReference type="EMBL" id="ML987204">
    <property type="protein sequence ID" value="KAF2243630.1"/>
    <property type="molecule type" value="Genomic_DNA"/>
</dbReference>